<sequence>MEPLNNLPDSLNEFFKTIEEMSNTVLVPQRLVDIPEENELPACSSSRDGPLVKPSKELTNSGLYGTYHMLLDVKEELITGRRTSTQGCLQSHVKAVTEGVKYLTWLAKALTQHYCNEVCNEGSQLRANSFSYSAFEDMGKRNGMDENFLLRDQESRRRKNTI</sequence>
<organism evidence="6 7">
    <name type="scientific">Acropora cervicornis</name>
    <name type="common">Staghorn coral</name>
    <dbReference type="NCBI Taxonomy" id="6130"/>
    <lineage>
        <taxon>Eukaryota</taxon>
        <taxon>Metazoa</taxon>
        <taxon>Cnidaria</taxon>
        <taxon>Anthozoa</taxon>
        <taxon>Hexacorallia</taxon>
        <taxon>Scleractinia</taxon>
        <taxon>Astrocoeniina</taxon>
        <taxon>Acroporidae</taxon>
        <taxon>Acropora</taxon>
    </lineage>
</organism>
<keyword evidence="7" id="KW-1185">Reference proteome</keyword>
<comment type="subcellular location">
    <subcellularLocation>
        <location evidence="2">Cytoplasm</location>
    </subcellularLocation>
    <subcellularLocation>
        <location evidence="1">Nucleus</location>
    </subcellularLocation>
</comment>
<evidence type="ECO:0000313" key="6">
    <source>
        <dbReference type="EMBL" id="KAK2560046.1"/>
    </source>
</evidence>
<evidence type="ECO:0000256" key="2">
    <source>
        <dbReference type="ARBA" id="ARBA00004496"/>
    </source>
</evidence>
<dbReference type="GO" id="GO:0005829">
    <property type="term" value="C:cytosol"/>
    <property type="evidence" value="ECO:0007669"/>
    <property type="project" value="TreeGrafter"/>
</dbReference>
<protein>
    <submittedName>
        <fullName evidence="6">Uncharacterized protein</fullName>
    </submittedName>
</protein>
<dbReference type="Proteomes" id="UP001249851">
    <property type="component" value="Unassembled WGS sequence"/>
</dbReference>
<dbReference type="InterPro" id="IPR053719">
    <property type="entry name" value="Lipogen_MT_Stabilize_sf"/>
</dbReference>
<dbReference type="GO" id="GO:0046890">
    <property type="term" value="P:regulation of lipid biosynthetic process"/>
    <property type="evidence" value="ECO:0007669"/>
    <property type="project" value="TreeGrafter"/>
</dbReference>
<evidence type="ECO:0000256" key="4">
    <source>
        <dbReference type="ARBA" id="ARBA00022490"/>
    </source>
</evidence>
<reference evidence="6" key="2">
    <citation type="journal article" date="2023" name="Science">
        <title>Genomic signatures of disease resistance in endangered staghorn corals.</title>
        <authorList>
            <person name="Vollmer S.V."/>
            <person name="Selwyn J.D."/>
            <person name="Despard B.A."/>
            <person name="Roesel C.L."/>
        </authorList>
    </citation>
    <scope>NUCLEOTIDE SEQUENCE</scope>
    <source>
        <strain evidence="6">K2</strain>
    </source>
</reference>
<accession>A0AAD9QFK8</accession>
<dbReference type="GO" id="GO:0005634">
    <property type="term" value="C:nucleus"/>
    <property type="evidence" value="ECO:0007669"/>
    <property type="project" value="UniProtKB-SubCell"/>
</dbReference>
<gene>
    <name evidence="6" type="ORF">P5673_016995</name>
</gene>
<keyword evidence="5" id="KW-0539">Nucleus</keyword>
<reference evidence="6" key="1">
    <citation type="journal article" date="2023" name="G3 (Bethesda)">
        <title>Whole genome assembly and annotation of the endangered Caribbean coral Acropora cervicornis.</title>
        <authorList>
            <person name="Selwyn J.D."/>
            <person name="Vollmer S.V."/>
        </authorList>
    </citation>
    <scope>NUCLEOTIDE SEQUENCE</scope>
    <source>
        <strain evidence="6">K2</strain>
    </source>
</reference>
<evidence type="ECO:0000256" key="1">
    <source>
        <dbReference type="ARBA" id="ARBA00004123"/>
    </source>
</evidence>
<name>A0AAD9QFK8_ACRCE</name>
<evidence type="ECO:0000313" key="7">
    <source>
        <dbReference type="Proteomes" id="UP001249851"/>
    </source>
</evidence>
<evidence type="ECO:0000256" key="3">
    <source>
        <dbReference type="ARBA" id="ARBA00009488"/>
    </source>
</evidence>
<comment type="similarity">
    <text evidence="3">Belongs to the SPOT14 family.</text>
</comment>
<dbReference type="EMBL" id="JARQWQ010000037">
    <property type="protein sequence ID" value="KAK2560046.1"/>
    <property type="molecule type" value="Genomic_DNA"/>
</dbReference>
<dbReference type="InterPro" id="IPR009786">
    <property type="entry name" value="Spot_14"/>
</dbReference>
<evidence type="ECO:0000256" key="5">
    <source>
        <dbReference type="ARBA" id="ARBA00023242"/>
    </source>
</evidence>
<dbReference type="AlphaFoldDB" id="A0AAD9QFK8"/>
<dbReference type="PANTHER" id="PTHR14315">
    <property type="entry name" value="SPOT14 FAMILY MEMBER"/>
    <property type="match status" value="1"/>
</dbReference>
<keyword evidence="4" id="KW-0963">Cytoplasm</keyword>
<dbReference type="Gene3D" id="6.10.140.1610">
    <property type="match status" value="1"/>
</dbReference>
<proteinExistence type="inferred from homology"/>
<dbReference type="PANTHER" id="PTHR14315:SF17">
    <property type="entry name" value="MIP21584P"/>
    <property type="match status" value="1"/>
</dbReference>
<comment type="caution">
    <text evidence="6">The sequence shown here is derived from an EMBL/GenBank/DDBJ whole genome shotgun (WGS) entry which is preliminary data.</text>
</comment>